<sequence>MLWLDAFLRIGAIMLLSMSAILSVRDRLTWRPAIYIVLVAISVSAMLIASAPEALMPPLAVLWPALIVESASVVFIWWFGLALFRDGFELKWPHWVILAVTVGLRLPQNITQLSDVISYPPILAILCEVVVLGMMVHLAVAIIREGRDDLVTTRRDSRAYFIGALLASVIISSMTSQGAAQGWFPISIEEARIIKSFSVFPLALWFNLWLSQLNLENLSFETEAEIEAVETPIDPRDTQLLTELRSAMEVEKIYREAGLTIRELAEHLNTPEHRLRSLINQGLGYRNFSAFLNSYRIEAVKDQLSDPDKLRIPILTLAMDVGYNSLAPFNRAFRAIEGMTPTAYRQQRLQNETAAP</sequence>
<dbReference type="OrthoDB" id="9816011at2"/>
<evidence type="ECO:0000256" key="3">
    <source>
        <dbReference type="ARBA" id="ARBA00023163"/>
    </source>
</evidence>
<proteinExistence type="predicted"/>
<dbReference type="GO" id="GO:0043565">
    <property type="term" value="F:sequence-specific DNA binding"/>
    <property type="evidence" value="ECO:0007669"/>
    <property type="project" value="InterPro"/>
</dbReference>
<reference evidence="6 7" key="1">
    <citation type="submission" date="2018-10" db="EMBL/GenBank/DDBJ databases">
        <title>Genomic Encyclopedia of Type Strains, Phase IV (KMG-IV): sequencing the most valuable type-strain genomes for metagenomic binning, comparative biology and taxonomic classification.</title>
        <authorList>
            <person name="Goeker M."/>
        </authorList>
    </citation>
    <scope>NUCLEOTIDE SEQUENCE [LARGE SCALE GENOMIC DNA]</scope>
    <source>
        <strain evidence="6 7">DSM 22008</strain>
    </source>
</reference>
<dbReference type="Proteomes" id="UP000282211">
    <property type="component" value="Unassembled WGS sequence"/>
</dbReference>
<dbReference type="SUPFAM" id="SSF46689">
    <property type="entry name" value="Homeodomain-like"/>
    <property type="match status" value="1"/>
</dbReference>
<gene>
    <name evidence="6" type="ORF">DES40_2138</name>
</gene>
<organism evidence="6 7">
    <name type="scientific">Litorimonas taeanensis</name>
    <dbReference type="NCBI Taxonomy" id="568099"/>
    <lineage>
        <taxon>Bacteria</taxon>
        <taxon>Pseudomonadati</taxon>
        <taxon>Pseudomonadota</taxon>
        <taxon>Alphaproteobacteria</taxon>
        <taxon>Maricaulales</taxon>
        <taxon>Robiginitomaculaceae</taxon>
    </lineage>
</organism>
<keyword evidence="2" id="KW-0238">DNA-binding</keyword>
<dbReference type="InterPro" id="IPR018062">
    <property type="entry name" value="HTH_AraC-typ_CS"/>
</dbReference>
<evidence type="ECO:0000313" key="6">
    <source>
        <dbReference type="EMBL" id="RKQ69338.1"/>
    </source>
</evidence>
<feature type="domain" description="HTH araC/xylS-type" evidence="5">
    <location>
        <begin position="244"/>
        <end position="347"/>
    </location>
</feature>
<accession>A0A420WED0</accession>
<name>A0A420WED0_9PROT</name>
<dbReference type="AlphaFoldDB" id="A0A420WED0"/>
<dbReference type="PROSITE" id="PS01124">
    <property type="entry name" value="HTH_ARAC_FAMILY_2"/>
    <property type="match status" value="1"/>
</dbReference>
<keyword evidence="4" id="KW-1133">Transmembrane helix</keyword>
<dbReference type="PANTHER" id="PTHR43280">
    <property type="entry name" value="ARAC-FAMILY TRANSCRIPTIONAL REGULATOR"/>
    <property type="match status" value="1"/>
</dbReference>
<dbReference type="PANTHER" id="PTHR43280:SF29">
    <property type="entry name" value="ARAC-FAMILY TRANSCRIPTIONAL REGULATOR"/>
    <property type="match status" value="1"/>
</dbReference>
<evidence type="ECO:0000256" key="1">
    <source>
        <dbReference type="ARBA" id="ARBA00023015"/>
    </source>
</evidence>
<dbReference type="GO" id="GO:0003700">
    <property type="term" value="F:DNA-binding transcription factor activity"/>
    <property type="evidence" value="ECO:0007669"/>
    <property type="project" value="InterPro"/>
</dbReference>
<evidence type="ECO:0000256" key="4">
    <source>
        <dbReference type="SAM" id="Phobius"/>
    </source>
</evidence>
<dbReference type="RefSeq" id="WP_121101865.1">
    <property type="nucleotide sequence ID" value="NZ_RBII01000002.1"/>
</dbReference>
<dbReference type="SMART" id="SM00342">
    <property type="entry name" value="HTH_ARAC"/>
    <property type="match status" value="1"/>
</dbReference>
<keyword evidence="7" id="KW-1185">Reference proteome</keyword>
<dbReference type="Pfam" id="PF12833">
    <property type="entry name" value="HTH_18"/>
    <property type="match status" value="1"/>
</dbReference>
<feature type="transmembrane region" description="Helical" evidence="4">
    <location>
        <begin position="122"/>
        <end position="143"/>
    </location>
</feature>
<evidence type="ECO:0000313" key="7">
    <source>
        <dbReference type="Proteomes" id="UP000282211"/>
    </source>
</evidence>
<dbReference type="Gene3D" id="1.10.10.60">
    <property type="entry name" value="Homeodomain-like"/>
    <property type="match status" value="1"/>
</dbReference>
<dbReference type="PROSITE" id="PS00041">
    <property type="entry name" value="HTH_ARAC_FAMILY_1"/>
    <property type="match status" value="1"/>
</dbReference>
<feature type="transmembrane region" description="Helical" evidence="4">
    <location>
        <begin position="61"/>
        <end position="80"/>
    </location>
</feature>
<evidence type="ECO:0000256" key="2">
    <source>
        <dbReference type="ARBA" id="ARBA00023125"/>
    </source>
</evidence>
<dbReference type="InParanoid" id="A0A420WED0"/>
<feature type="transmembrane region" description="Helical" evidence="4">
    <location>
        <begin position="33"/>
        <end position="55"/>
    </location>
</feature>
<feature type="transmembrane region" description="Helical" evidence="4">
    <location>
        <begin position="159"/>
        <end position="180"/>
    </location>
</feature>
<dbReference type="EMBL" id="RBII01000002">
    <property type="protein sequence ID" value="RKQ69338.1"/>
    <property type="molecule type" value="Genomic_DNA"/>
</dbReference>
<keyword evidence="4" id="KW-0472">Membrane</keyword>
<dbReference type="InterPro" id="IPR009057">
    <property type="entry name" value="Homeodomain-like_sf"/>
</dbReference>
<keyword evidence="4" id="KW-0812">Transmembrane</keyword>
<dbReference type="InterPro" id="IPR018060">
    <property type="entry name" value="HTH_AraC"/>
</dbReference>
<comment type="caution">
    <text evidence="6">The sequence shown here is derived from an EMBL/GenBank/DDBJ whole genome shotgun (WGS) entry which is preliminary data.</text>
</comment>
<protein>
    <submittedName>
        <fullName evidence="6">AraC family transcriptional regulator</fullName>
    </submittedName>
</protein>
<feature type="transmembrane region" description="Helical" evidence="4">
    <location>
        <begin position="6"/>
        <end position="24"/>
    </location>
</feature>
<evidence type="ECO:0000259" key="5">
    <source>
        <dbReference type="PROSITE" id="PS01124"/>
    </source>
</evidence>
<keyword evidence="1" id="KW-0805">Transcription regulation</keyword>
<keyword evidence="3" id="KW-0804">Transcription</keyword>